<evidence type="ECO:0000256" key="4">
    <source>
        <dbReference type="ARBA" id="ARBA00023235"/>
    </source>
</evidence>
<dbReference type="Pfam" id="PF02919">
    <property type="entry name" value="Topoisom_I_N"/>
    <property type="match status" value="1"/>
</dbReference>
<dbReference type="InterPro" id="IPR008336">
    <property type="entry name" value="TopoI_DNA-bd_euk"/>
</dbReference>
<evidence type="ECO:0000256" key="3">
    <source>
        <dbReference type="ARBA" id="ARBA00023125"/>
    </source>
</evidence>
<evidence type="ECO:0000256" key="2">
    <source>
        <dbReference type="ARBA" id="ARBA00023029"/>
    </source>
</evidence>
<feature type="compositionally biased region" description="Polar residues" evidence="6">
    <location>
        <begin position="97"/>
        <end position="117"/>
    </location>
</feature>
<dbReference type="PANTHER" id="PTHR10290">
    <property type="entry name" value="DNA TOPOISOMERASE I"/>
    <property type="match status" value="1"/>
</dbReference>
<evidence type="ECO:0000259" key="7">
    <source>
        <dbReference type="Pfam" id="PF02919"/>
    </source>
</evidence>
<keyword evidence="2" id="KW-0799">Topoisomerase</keyword>
<sequence length="516" mass="57050">MAVDGPEKASYDFDDEEEPFVVKRNNSSASKQNQLNPQAKKPQSLSHNSNGQGLNAQKGKTSVPSSKVLPVKSAIGSPKASTSSAKSSSMKSPLRNLKSSSSGDDQAKQVSKQNATNAVKEEINPVKHESEVNSDSDDSEDNLPLSMRLKDTSINGSKRPCAPACVKPEDSDDDNKPLSSRAPTKSSAGTSDCKPVDSSKNKLLAMKVEQNGSTTKDKQVKSSVLPSKRPMDKANSGDQSAKKPKLSNESSSVKFKQVTGKAVQRLDDDDNVPISQRMKKLGSSDTKSSSSKKASNVVSSSSKKIKKPMKNSKYSKSTKLQPGSTDGQRKWTTLVHNGVIFPPPYKPHGIKIFYKGKPIDLTPEQEEVATMFAVMKDTDYMQKPKFLENFWNDWRKILGKNHVIQKLEDCDFTPIYEWHQMEKEKKKQMSSDEKKALKEEKLQQEEKYMWATVDGVKEKVGNFRVEPPGLFRGRGEHPKMGKLKSRIRPSDITINIGKDAPVPECPIPGERFCLLC</sequence>
<keyword evidence="3" id="KW-0238">DNA-binding</keyword>
<feature type="region of interest" description="Disordered" evidence="6">
    <location>
        <begin position="1"/>
        <end position="329"/>
    </location>
</feature>
<proteinExistence type="inferred from homology"/>
<feature type="compositionally biased region" description="Low complexity" evidence="6">
    <location>
        <begin position="281"/>
        <end position="302"/>
    </location>
</feature>
<dbReference type="GO" id="GO:0006265">
    <property type="term" value="P:DNA topological change"/>
    <property type="evidence" value="ECO:0007669"/>
    <property type="project" value="InterPro"/>
</dbReference>
<dbReference type="EMBL" id="GGEC01042763">
    <property type="protein sequence ID" value="MBX23247.1"/>
    <property type="molecule type" value="Transcribed_RNA"/>
</dbReference>
<evidence type="ECO:0000256" key="6">
    <source>
        <dbReference type="SAM" id="MobiDB-lite"/>
    </source>
</evidence>
<dbReference type="FunFam" id="1.10.10.41:FF:000001">
    <property type="entry name" value="DNA topoisomerase I"/>
    <property type="match status" value="1"/>
</dbReference>
<dbReference type="EMBL" id="GGEC01042759">
    <property type="protein sequence ID" value="MBX23243.1"/>
    <property type="molecule type" value="Transcribed_RNA"/>
</dbReference>
<feature type="compositionally biased region" description="Polar residues" evidence="6">
    <location>
        <begin position="177"/>
        <end position="190"/>
    </location>
</feature>
<dbReference type="GO" id="GO:0005730">
    <property type="term" value="C:nucleolus"/>
    <property type="evidence" value="ECO:0007669"/>
    <property type="project" value="TreeGrafter"/>
</dbReference>
<dbReference type="GO" id="GO:0005694">
    <property type="term" value="C:chromosome"/>
    <property type="evidence" value="ECO:0007669"/>
    <property type="project" value="InterPro"/>
</dbReference>
<feature type="coiled-coil region" evidence="5">
    <location>
        <begin position="420"/>
        <end position="447"/>
    </location>
</feature>
<dbReference type="PANTHER" id="PTHR10290:SF23">
    <property type="entry name" value="DNA TOPOISOMERASE 1 BETA"/>
    <property type="match status" value="1"/>
</dbReference>
<dbReference type="GO" id="GO:0003917">
    <property type="term" value="F:DNA topoisomerase type I (single strand cut, ATP-independent) activity"/>
    <property type="evidence" value="ECO:0007669"/>
    <property type="project" value="InterPro"/>
</dbReference>
<feature type="compositionally biased region" description="Basic and acidic residues" evidence="6">
    <location>
        <begin position="119"/>
        <end position="131"/>
    </location>
</feature>
<dbReference type="InterPro" id="IPR013030">
    <property type="entry name" value="DNA_topo_DNA_db_N_dom2"/>
</dbReference>
<dbReference type="Gene3D" id="2.170.11.10">
    <property type="entry name" value="DNA Topoisomerase I, domain 2"/>
    <property type="match status" value="1"/>
</dbReference>
<keyword evidence="4" id="KW-0413">Isomerase</keyword>
<evidence type="ECO:0000256" key="5">
    <source>
        <dbReference type="SAM" id="Coils"/>
    </source>
</evidence>
<comment type="similarity">
    <text evidence="1">Belongs to the type IB topoisomerase family.</text>
</comment>
<accession>A0A2P2LZ60</accession>
<dbReference type="AlphaFoldDB" id="A0A2P2LZ60"/>
<dbReference type="GO" id="GO:0003677">
    <property type="term" value="F:DNA binding"/>
    <property type="evidence" value="ECO:0007669"/>
    <property type="project" value="UniProtKB-KW"/>
</dbReference>
<feature type="domain" description="DNA topoisomerase I DNA binding eukaryotic-type" evidence="7">
    <location>
        <begin position="330"/>
        <end position="510"/>
    </location>
</feature>
<feature type="compositionally biased region" description="Low complexity" evidence="6">
    <location>
        <begin position="62"/>
        <end position="93"/>
    </location>
</feature>
<feature type="compositionally biased region" description="Basic and acidic residues" evidence="6">
    <location>
        <begin position="1"/>
        <end position="11"/>
    </location>
</feature>
<dbReference type="EMBL" id="GGEC01042762">
    <property type="protein sequence ID" value="MBX23246.1"/>
    <property type="molecule type" value="Transcribed_RNA"/>
</dbReference>
<feature type="compositionally biased region" description="Polar residues" evidence="6">
    <location>
        <begin position="24"/>
        <end position="60"/>
    </location>
</feature>
<reference evidence="8" key="1">
    <citation type="submission" date="2018-02" db="EMBL/GenBank/DDBJ databases">
        <title>Rhizophora mucronata_Transcriptome.</title>
        <authorList>
            <person name="Meera S.P."/>
            <person name="Sreeshan A."/>
            <person name="Augustine A."/>
        </authorList>
    </citation>
    <scope>NUCLEOTIDE SEQUENCE</scope>
    <source>
        <tissue evidence="8">Leaf</tissue>
    </source>
</reference>
<evidence type="ECO:0000256" key="1">
    <source>
        <dbReference type="ARBA" id="ARBA00006645"/>
    </source>
</evidence>
<dbReference type="SUPFAM" id="SSF56741">
    <property type="entry name" value="Eukaryotic DNA topoisomerase I, N-terminal DNA-binding fragment"/>
    <property type="match status" value="1"/>
</dbReference>
<dbReference type="InterPro" id="IPR051062">
    <property type="entry name" value="Topoisomerase_IB"/>
</dbReference>
<dbReference type="InterPro" id="IPR036202">
    <property type="entry name" value="TopoI_DNA-bd_euk_N_sf"/>
</dbReference>
<organism evidence="8">
    <name type="scientific">Rhizophora mucronata</name>
    <name type="common">Asiatic mangrove</name>
    <dbReference type="NCBI Taxonomy" id="61149"/>
    <lineage>
        <taxon>Eukaryota</taxon>
        <taxon>Viridiplantae</taxon>
        <taxon>Streptophyta</taxon>
        <taxon>Embryophyta</taxon>
        <taxon>Tracheophyta</taxon>
        <taxon>Spermatophyta</taxon>
        <taxon>Magnoliopsida</taxon>
        <taxon>eudicotyledons</taxon>
        <taxon>Gunneridae</taxon>
        <taxon>Pentapetalae</taxon>
        <taxon>rosids</taxon>
        <taxon>fabids</taxon>
        <taxon>Malpighiales</taxon>
        <taxon>Rhizophoraceae</taxon>
        <taxon>Rhizophora</taxon>
    </lineage>
</organism>
<evidence type="ECO:0000313" key="8">
    <source>
        <dbReference type="EMBL" id="MBX23245.1"/>
    </source>
</evidence>
<protein>
    <submittedName>
        <fullName evidence="8">Uncharacterized protein MANES_03G135300</fullName>
    </submittedName>
</protein>
<dbReference type="EMBL" id="GGEC01042761">
    <property type="protein sequence ID" value="MBX23245.1"/>
    <property type="molecule type" value="Transcribed_RNA"/>
</dbReference>
<keyword evidence="5" id="KW-0175">Coiled coil</keyword>
<dbReference type="GO" id="GO:0007059">
    <property type="term" value="P:chromosome segregation"/>
    <property type="evidence" value="ECO:0007669"/>
    <property type="project" value="TreeGrafter"/>
</dbReference>
<dbReference type="GO" id="GO:0006260">
    <property type="term" value="P:DNA replication"/>
    <property type="evidence" value="ECO:0007669"/>
    <property type="project" value="TreeGrafter"/>
</dbReference>
<feature type="compositionally biased region" description="Acidic residues" evidence="6">
    <location>
        <begin position="132"/>
        <end position="141"/>
    </location>
</feature>
<dbReference type="Gene3D" id="1.10.10.41">
    <property type="entry name" value="Yeast DNA topoisomerase - domain 1"/>
    <property type="match status" value="1"/>
</dbReference>
<dbReference type="InterPro" id="IPR013034">
    <property type="entry name" value="DNA_topo_DNA_db_N_dom1"/>
</dbReference>
<feature type="compositionally biased region" description="Polar residues" evidence="6">
    <location>
        <begin position="318"/>
        <end position="329"/>
    </location>
</feature>
<name>A0A2P2LZ60_RHIMU</name>